<keyword evidence="1" id="KW-0812">Transmembrane</keyword>
<evidence type="ECO:0000313" key="3">
    <source>
        <dbReference type="Proteomes" id="UP001589654"/>
    </source>
</evidence>
<reference evidence="2 3" key="1">
    <citation type="submission" date="2024-09" db="EMBL/GenBank/DDBJ databases">
        <authorList>
            <person name="Sun Q."/>
            <person name="Mori K."/>
        </authorList>
    </citation>
    <scope>NUCLEOTIDE SEQUENCE [LARGE SCALE GENOMIC DNA]</scope>
    <source>
        <strain evidence="2 3">CECT 7682</strain>
    </source>
</reference>
<gene>
    <name evidence="2" type="ORF">ACFFUR_11325</name>
</gene>
<feature type="transmembrane region" description="Helical" evidence="1">
    <location>
        <begin position="41"/>
        <end position="60"/>
    </location>
</feature>
<name>A0ABV5J6G6_9BACT</name>
<comment type="caution">
    <text evidence="2">The sequence shown here is derived from an EMBL/GenBank/DDBJ whole genome shotgun (WGS) entry which is preliminary data.</text>
</comment>
<protein>
    <submittedName>
        <fullName evidence="2">DUF2784 domain-containing protein</fullName>
    </submittedName>
</protein>
<organism evidence="2 3">
    <name type="scientific">Echinicola jeungdonensis</name>
    <dbReference type="NCBI Taxonomy" id="709343"/>
    <lineage>
        <taxon>Bacteria</taxon>
        <taxon>Pseudomonadati</taxon>
        <taxon>Bacteroidota</taxon>
        <taxon>Cytophagia</taxon>
        <taxon>Cytophagales</taxon>
        <taxon>Cyclobacteriaceae</taxon>
        <taxon>Echinicola</taxon>
    </lineage>
</organism>
<feature type="transmembrane region" description="Helical" evidence="1">
    <location>
        <begin position="6"/>
        <end position="29"/>
    </location>
</feature>
<evidence type="ECO:0000256" key="1">
    <source>
        <dbReference type="SAM" id="Phobius"/>
    </source>
</evidence>
<accession>A0ABV5J6G6</accession>
<proteinExistence type="predicted"/>
<dbReference type="InterPro" id="IPR021218">
    <property type="entry name" value="DUF2784"/>
</dbReference>
<keyword evidence="1" id="KW-1133">Transmembrane helix</keyword>
<evidence type="ECO:0000313" key="2">
    <source>
        <dbReference type="EMBL" id="MFB9212397.1"/>
    </source>
</evidence>
<keyword evidence="3" id="KW-1185">Reference proteome</keyword>
<dbReference type="EMBL" id="JBHMEW010000060">
    <property type="protein sequence ID" value="MFB9212397.1"/>
    <property type="molecule type" value="Genomic_DNA"/>
</dbReference>
<dbReference type="RefSeq" id="WP_290248239.1">
    <property type="nucleotide sequence ID" value="NZ_JAUFQT010000001.1"/>
</dbReference>
<dbReference type="Pfam" id="PF10861">
    <property type="entry name" value="DUF2784"/>
    <property type="match status" value="1"/>
</dbReference>
<feature type="transmembrane region" description="Helical" evidence="1">
    <location>
        <begin position="106"/>
        <end position="124"/>
    </location>
</feature>
<dbReference type="Proteomes" id="UP001589654">
    <property type="component" value="Unassembled WGS sequence"/>
</dbReference>
<keyword evidence="1" id="KW-0472">Membrane</keyword>
<sequence length="130" mass="15221">MVFEEIRFLIFADYGFVIFHSGLILFNLLGWYWRATRVWHLWTISLTFASWIVLGIWYGWGYCPLTDWHWQVLEERGVSGLPNSYISYLIQRVTGLGLPGNWVDTMTLILAFCALVMSLKVNFFSAKKQT</sequence>